<dbReference type="PANTHER" id="PTHR31385">
    <property type="entry name" value="PUTATIVE (DUF220)-RELATED"/>
    <property type="match status" value="1"/>
</dbReference>
<evidence type="ECO:0000313" key="4">
    <source>
        <dbReference type="Proteomes" id="UP001465755"/>
    </source>
</evidence>
<reference evidence="3 4" key="1">
    <citation type="journal article" date="2024" name="Nat. Commun.">
        <title>Phylogenomics reveals the evolutionary origins of lichenization in chlorophyte algae.</title>
        <authorList>
            <person name="Puginier C."/>
            <person name="Libourel C."/>
            <person name="Otte J."/>
            <person name="Skaloud P."/>
            <person name="Haon M."/>
            <person name="Grisel S."/>
            <person name="Petersen M."/>
            <person name="Berrin J.G."/>
            <person name="Delaux P.M."/>
            <person name="Dal Grande F."/>
            <person name="Keller J."/>
        </authorList>
    </citation>
    <scope>NUCLEOTIDE SEQUENCE [LARGE SCALE GENOMIC DNA]</scope>
    <source>
        <strain evidence="3 4">SAG 2036</strain>
    </source>
</reference>
<dbReference type="AlphaFoldDB" id="A0AAW1P8M8"/>
<name>A0AAW1P8M8_9CHLO</name>
<gene>
    <name evidence="3" type="ORF">WJX73_009957</name>
</gene>
<protein>
    <recommendedName>
        <fullName evidence="5">Coenzyme Q-binding protein COQ10 START domain-containing protein</fullName>
    </recommendedName>
</protein>
<evidence type="ECO:0000313" key="3">
    <source>
        <dbReference type="EMBL" id="KAK9804997.1"/>
    </source>
</evidence>
<dbReference type="PANTHER" id="PTHR31385:SF1">
    <property type="entry name" value="PUTATIVE (DUF220)-RELATED"/>
    <property type="match status" value="1"/>
</dbReference>
<keyword evidence="4" id="KW-1185">Reference proteome</keyword>
<feature type="region of interest" description="Disordered" evidence="2">
    <location>
        <begin position="1"/>
        <end position="23"/>
    </location>
</feature>
<accession>A0AAW1P8M8</accession>
<comment type="caution">
    <text evidence="3">The sequence shown here is derived from an EMBL/GenBank/DDBJ whole genome shotgun (WGS) entry which is preliminary data.</text>
</comment>
<evidence type="ECO:0008006" key="5">
    <source>
        <dbReference type="Google" id="ProtNLM"/>
    </source>
</evidence>
<sequence>MLEESHVSTSSEESSELDKQEGTEVKVTQRDGFLCKVWLKTHVKFPASRVFDVLAQPDNSHIFRSIKAITYRKVLEDDHKGKQRCEIEHEAEWKFLMFGGRFRTRLYVSQDRQAGKLDFQLAEPGMMKNFEGKWSIKPAQSPAEQSALKPPRWLHLPQWASREAGDDNEATCLELEQSVCPNVIPPPPLDRLLKGIAKKQVLNVVEDLRKEIDRIKKEEAKAKQKA</sequence>
<organism evidence="3 4">
    <name type="scientific">Symbiochloris irregularis</name>
    <dbReference type="NCBI Taxonomy" id="706552"/>
    <lineage>
        <taxon>Eukaryota</taxon>
        <taxon>Viridiplantae</taxon>
        <taxon>Chlorophyta</taxon>
        <taxon>core chlorophytes</taxon>
        <taxon>Trebouxiophyceae</taxon>
        <taxon>Trebouxiales</taxon>
        <taxon>Trebouxiaceae</taxon>
        <taxon>Symbiochloris</taxon>
    </lineage>
</organism>
<evidence type="ECO:0000256" key="2">
    <source>
        <dbReference type="SAM" id="MobiDB-lite"/>
    </source>
</evidence>
<feature type="coiled-coil region" evidence="1">
    <location>
        <begin position="198"/>
        <end position="225"/>
    </location>
</feature>
<proteinExistence type="predicted"/>
<dbReference type="InterPro" id="IPR023393">
    <property type="entry name" value="START-like_dom_sf"/>
</dbReference>
<dbReference type="Proteomes" id="UP001465755">
    <property type="component" value="Unassembled WGS sequence"/>
</dbReference>
<keyword evidence="1" id="KW-0175">Coiled coil</keyword>
<dbReference type="SUPFAM" id="SSF55961">
    <property type="entry name" value="Bet v1-like"/>
    <property type="match status" value="1"/>
</dbReference>
<dbReference type="EMBL" id="JALJOQ010000047">
    <property type="protein sequence ID" value="KAK9804997.1"/>
    <property type="molecule type" value="Genomic_DNA"/>
</dbReference>
<evidence type="ECO:0000256" key="1">
    <source>
        <dbReference type="SAM" id="Coils"/>
    </source>
</evidence>
<dbReference type="Gene3D" id="3.30.530.20">
    <property type="match status" value="1"/>
</dbReference>